<evidence type="ECO:0000313" key="1">
    <source>
        <dbReference type="EMBL" id="URE18134.1"/>
    </source>
</evidence>
<dbReference type="EMBL" id="CP097509">
    <property type="protein sequence ID" value="URE18134.1"/>
    <property type="molecule type" value="Genomic_DNA"/>
</dbReference>
<dbReference type="OrthoDB" id="630188at2759"/>
<name>A0A9E7GMB4_9LILI</name>
<accession>A0A9E7GMB4</accession>
<reference evidence="1" key="1">
    <citation type="submission" date="2022-05" db="EMBL/GenBank/DDBJ databases">
        <title>The Musa troglodytarum L. genome provides insights into the mechanism of non-climacteric behaviour and enrichment of carotenoids.</title>
        <authorList>
            <person name="Wang J."/>
        </authorList>
    </citation>
    <scope>NUCLEOTIDE SEQUENCE</scope>
    <source>
        <tissue evidence="1">Leaf</tissue>
    </source>
</reference>
<organism evidence="1 2">
    <name type="scientific">Musa troglodytarum</name>
    <name type="common">fe'i banana</name>
    <dbReference type="NCBI Taxonomy" id="320322"/>
    <lineage>
        <taxon>Eukaryota</taxon>
        <taxon>Viridiplantae</taxon>
        <taxon>Streptophyta</taxon>
        <taxon>Embryophyta</taxon>
        <taxon>Tracheophyta</taxon>
        <taxon>Spermatophyta</taxon>
        <taxon>Magnoliopsida</taxon>
        <taxon>Liliopsida</taxon>
        <taxon>Zingiberales</taxon>
        <taxon>Musaceae</taxon>
        <taxon>Musa</taxon>
    </lineage>
</organism>
<dbReference type="Proteomes" id="UP001055439">
    <property type="component" value="Chromosome 7"/>
</dbReference>
<gene>
    <name evidence="1" type="ORF">MUK42_05778</name>
</gene>
<evidence type="ECO:0000313" key="2">
    <source>
        <dbReference type="Proteomes" id="UP001055439"/>
    </source>
</evidence>
<keyword evidence="2" id="KW-1185">Reference proteome</keyword>
<proteinExistence type="predicted"/>
<protein>
    <submittedName>
        <fullName evidence="1">Uncharacterized protein</fullName>
    </submittedName>
</protein>
<sequence>MVSLAERTIKKMATLLTNLNITWLSEYRRDANTTIYTSRQPKPLTIEQTEEPIRNADCRHYIVEATISLDRSLVQLPTV</sequence>
<dbReference type="AlphaFoldDB" id="A0A9E7GMB4"/>